<evidence type="ECO:0000256" key="1">
    <source>
        <dbReference type="SAM" id="Phobius"/>
    </source>
</evidence>
<feature type="transmembrane region" description="Helical" evidence="1">
    <location>
        <begin position="9"/>
        <end position="31"/>
    </location>
</feature>
<keyword evidence="1" id="KW-0472">Membrane</keyword>
<keyword evidence="1" id="KW-0812">Transmembrane</keyword>
<gene>
    <name evidence="2" type="ORF">SAMN06296378_1016</name>
</gene>
<dbReference type="Proteomes" id="UP000219440">
    <property type="component" value="Unassembled WGS sequence"/>
</dbReference>
<organism evidence="2 3">
    <name type="scientific">Salinibacterium xinjiangense</name>
    <dbReference type="NCBI Taxonomy" id="386302"/>
    <lineage>
        <taxon>Bacteria</taxon>
        <taxon>Bacillati</taxon>
        <taxon>Actinomycetota</taxon>
        <taxon>Actinomycetes</taxon>
        <taxon>Micrococcales</taxon>
        <taxon>Microbacteriaceae</taxon>
        <taxon>Salinibacterium</taxon>
    </lineage>
</organism>
<sequence length="148" mass="15353">MSRFVGTRVVVSTIVLDVLLTVILSLVLLTVWRGVASGSIGGSLGQAGQRLFLFMDIGLLVWVILLGVAAGRGRSAGAGLTLVFAAVGTLANLMTVVVVGFVQQGAWAEQFILFAIEAGIAVLFAATVAVLLVHRLILKPSSAPRNPS</sequence>
<feature type="transmembrane region" description="Helical" evidence="1">
    <location>
        <begin position="82"/>
        <end position="105"/>
    </location>
</feature>
<dbReference type="EMBL" id="OCST01000002">
    <property type="protein sequence ID" value="SOE59944.1"/>
    <property type="molecule type" value="Genomic_DNA"/>
</dbReference>
<keyword evidence="1" id="KW-1133">Transmembrane helix</keyword>
<evidence type="ECO:0000313" key="3">
    <source>
        <dbReference type="Proteomes" id="UP000219440"/>
    </source>
</evidence>
<protein>
    <submittedName>
        <fullName evidence="2">Uncharacterized protein</fullName>
    </submittedName>
</protein>
<feature type="transmembrane region" description="Helical" evidence="1">
    <location>
        <begin position="51"/>
        <end position="70"/>
    </location>
</feature>
<evidence type="ECO:0000313" key="2">
    <source>
        <dbReference type="EMBL" id="SOE59944.1"/>
    </source>
</evidence>
<feature type="transmembrane region" description="Helical" evidence="1">
    <location>
        <begin position="111"/>
        <end position="133"/>
    </location>
</feature>
<accession>A0A2C8Z7R4</accession>
<keyword evidence="3" id="KW-1185">Reference proteome</keyword>
<name>A0A2C8Z7R4_9MICO</name>
<dbReference type="AlphaFoldDB" id="A0A2C8Z7R4"/>
<reference evidence="2 3" key="1">
    <citation type="submission" date="2017-09" db="EMBL/GenBank/DDBJ databases">
        <authorList>
            <person name="Ehlers B."/>
            <person name="Leendertz F.H."/>
        </authorList>
    </citation>
    <scope>NUCLEOTIDE SEQUENCE [LARGE SCALE GENOMIC DNA]</scope>
    <source>
        <strain evidence="2 3">CGMCC 1.05381</strain>
    </source>
</reference>
<dbReference type="RefSeq" id="WP_097060158.1">
    <property type="nucleotide sequence ID" value="NZ_BMLC01000001.1"/>
</dbReference>
<proteinExistence type="predicted"/>